<protein>
    <submittedName>
        <fullName evidence="1">Extracellular solute-binding protein, family 1</fullName>
    </submittedName>
</protein>
<accession>T1A5D8</accession>
<name>T1A5D8_9ZZZZ</name>
<reference evidence="1" key="2">
    <citation type="journal article" date="2014" name="ISME J.">
        <title>Microbial stratification in low pH oxic and suboxic macroscopic growths along an acid mine drainage.</title>
        <authorList>
            <person name="Mendez-Garcia C."/>
            <person name="Mesa V."/>
            <person name="Sprenger R.R."/>
            <person name="Richter M."/>
            <person name="Diez M.S."/>
            <person name="Solano J."/>
            <person name="Bargiela R."/>
            <person name="Golyshina O.V."/>
            <person name="Manteca A."/>
            <person name="Ramos J.L."/>
            <person name="Gallego J.R."/>
            <person name="Llorente I."/>
            <person name="Martins Dos Santos V.A."/>
            <person name="Jensen O.N."/>
            <person name="Pelaez A.I."/>
            <person name="Sanchez J."/>
            <person name="Ferrer M."/>
        </authorList>
    </citation>
    <scope>NUCLEOTIDE SEQUENCE</scope>
</reference>
<comment type="caution">
    <text evidence="1">The sequence shown here is derived from an EMBL/GenBank/DDBJ whole genome shotgun (WGS) entry which is preliminary data.</text>
</comment>
<gene>
    <name evidence="1" type="ORF">B2A_11889</name>
</gene>
<proteinExistence type="predicted"/>
<feature type="non-terminal residue" evidence="1">
    <location>
        <position position="1"/>
    </location>
</feature>
<sequence length="256" mass="28154">KALEASHSTENVVMTIDNIDIGTLFYDGYLYNLTDSASAITAGAGEIASVTSLNNYETHVFGGIYFMTQLVNIPLVWINYSAMQKAGITTAPTTDAQLLADAKTLYNYYGVGMVNFQGHGGASTPTEVYQWMVQFGGNPMVFNDTGDIAAMDYLLNLSQYFSPDYTSSYWHTISGLPSNTYTVMDYQWPGSVNVTALGMTPYNSSDTVINASFNAIQSGVFIRDPVAWLSQWQFYMDNAWISIIEEHASLSQVPSI</sequence>
<dbReference type="Gene3D" id="3.40.190.10">
    <property type="entry name" value="Periplasmic binding protein-like II"/>
    <property type="match status" value="2"/>
</dbReference>
<dbReference type="SUPFAM" id="SSF53850">
    <property type="entry name" value="Periplasmic binding protein-like II"/>
    <property type="match status" value="1"/>
</dbReference>
<evidence type="ECO:0000313" key="1">
    <source>
        <dbReference type="EMBL" id="EQD37070.1"/>
    </source>
</evidence>
<feature type="non-terminal residue" evidence="1">
    <location>
        <position position="256"/>
    </location>
</feature>
<reference evidence="1" key="1">
    <citation type="submission" date="2013-08" db="EMBL/GenBank/DDBJ databases">
        <authorList>
            <person name="Mendez C."/>
            <person name="Richter M."/>
            <person name="Ferrer M."/>
            <person name="Sanchez J."/>
        </authorList>
    </citation>
    <scope>NUCLEOTIDE SEQUENCE</scope>
</reference>
<dbReference type="EMBL" id="AUZZ01008590">
    <property type="protein sequence ID" value="EQD37070.1"/>
    <property type="molecule type" value="Genomic_DNA"/>
</dbReference>
<dbReference type="AlphaFoldDB" id="T1A5D8"/>
<organism evidence="1">
    <name type="scientific">mine drainage metagenome</name>
    <dbReference type="NCBI Taxonomy" id="410659"/>
    <lineage>
        <taxon>unclassified sequences</taxon>
        <taxon>metagenomes</taxon>
        <taxon>ecological metagenomes</taxon>
    </lineage>
</organism>